<evidence type="ECO:0000256" key="1">
    <source>
        <dbReference type="ARBA" id="ARBA00004141"/>
    </source>
</evidence>
<dbReference type="PANTHER" id="PTHR36206:SF16">
    <property type="entry name" value="TRANSCRIPTION FACTOR DOMAIN-CONTAINING PROTEIN-RELATED"/>
    <property type="match status" value="1"/>
</dbReference>
<dbReference type="PANTHER" id="PTHR36206">
    <property type="entry name" value="ASPERCRYPTIN BIOSYNTHESIS CLUSTER-SPECIFIC TRANSCRIPTION REGULATOR ATNN-RELATED"/>
    <property type="match status" value="1"/>
</dbReference>
<dbReference type="Pfam" id="PF00172">
    <property type="entry name" value="Zn_clus"/>
    <property type="match status" value="1"/>
</dbReference>
<evidence type="ECO:0000313" key="14">
    <source>
        <dbReference type="Proteomes" id="UP001610446"/>
    </source>
</evidence>
<keyword evidence="10" id="KW-0539">Nucleus</keyword>
<dbReference type="Pfam" id="PF04479">
    <property type="entry name" value="RTA1"/>
    <property type="match status" value="1"/>
</dbReference>
<dbReference type="PROSITE" id="PS50048">
    <property type="entry name" value="ZN2_CY6_FUNGAL_2"/>
    <property type="match status" value="1"/>
</dbReference>
<reference evidence="13 14" key="1">
    <citation type="submission" date="2024-07" db="EMBL/GenBank/DDBJ databases">
        <title>Section-level genome sequencing and comparative genomics of Aspergillus sections Usti and Cavernicolus.</title>
        <authorList>
            <consortium name="Lawrence Berkeley National Laboratory"/>
            <person name="Nybo J.L."/>
            <person name="Vesth T.C."/>
            <person name="Theobald S."/>
            <person name="Frisvad J.C."/>
            <person name="Larsen T.O."/>
            <person name="Kjaerboelling I."/>
            <person name="Rothschild-Mancinelli K."/>
            <person name="Lyhne E.K."/>
            <person name="Kogle M.E."/>
            <person name="Barry K."/>
            <person name="Clum A."/>
            <person name="Na H."/>
            <person name="Ledsgaard L."/>
            <person name="Lin J."/>
            <person name="Lipzen A."/>
            <person name="Kuo A."/>
            <person name="Riley R."/>
            <person name="Mondo S."/>
            <person name="Labutti K."/>
            <person name="Haridas S."/>
            <person name="Pangalinan J."/>
            <person name="Salamov A.A."/>
            <person name="Simmons B.A."/>
            <person name="Magnuson J.K."/>
            <person name="Chen J."/>
            <person name="Drula E."/>
            <person name="Henrissat B."/>
            <person name="Wiebenga A."/>
            <person name="Lubbers R.J."/>
            <person name="Gomes A.C."/>
            <person name="Makela M.R."/>
            <person name="Stajich J."/>
            <person name="Grigoriev I.V."/>
            <person name="Mortensen U.H."/>
            <person name="De Vries R.P."/>
            <person name="Baker S.E."/>
            <person name="Andersen M.R."/>
        </authorList>
    </citation>
    <scope>NUCLEOTIDE SEQUENCE [LARGE SCALE GENOMIC DNA]</scope>
    <source>
        <strain evidence="13 14">CBS 123904</strain>
    </source>
</reference>
<evidence type="ECO:0000256" key="7">
    <source>
        <dbReference type="ARBA" id="ARBA00023125"/>
    </source>
</evidence>
<dbReference type="SMART" id="SM00066">
    <property type="entry name" value="GAL4"/>
    <property type="match status" value="1"/>
</dbReference>
<evidence type="ECO:0000256" key="4">
    <source>
        <dbReference type="ARBA" id="ARBA00022833"/>
    </source>
</evidence>
<dbReference type="PROSITE" id="PS00463">
    <property type="entry name" value="ZN2_CY6_FUNGAL_1"/>
    <property type="match status" value="1"/>
</dbReference>
<feature type="region of interest" description="Disordered" evidence="11">
    <location>
        <begin position="593"/>
        <end position="620"/>
    </location>
</feature>
<dbReference type="InterPro" id="IPR007568">
    <property type="entry name" value="RTA1"/>
</dbReference>
<keyword evidence="6" id="KW-0805">Transcription regulation</keyword>
<feature type="compositionally biased region" description="Polar residues" evidence="11">
    <location>
        <begin position="607"/>
        <end position="620"/>
    </location>
</feature>
<comment type="subcellular location">
    <subcellularLocation>
        <location evidence="1">Membrane</location>
        <topology evidence="1">Multi-pass membrane protein</topology>
    </subcellularLocation>
</comment>
<dbReference type="SUPFAM" id="SSF57701">
    <property type="entry name" value="Zn2/Cys6 DNA-binding domain"/>
    <property type="match status" value="1"/>
</dbReference>
<keyword evidence="14" id="KW-1185">Reference proteome</keyword>
<accession>A0ABR4KG33</accession>
<dbReference type="InterPro" id="IPR021858">
    <property type="entry name" value="Fun_TF"/>
</dbReference>
<keyword evidence="8" id="KW-0472">Membrane</keyword>
<gene>
    <name evidence="13" type="ORF">BJY01DRAFT_245107</name>
</gene>
<evidence type="ECO:0000256" key="8">
    <source>
        <dbReference type="ARBA" id="ARBA00023136"/>
    </source>
</evidence>
<keyword evidence="5" id="KW-1133">Transmembrane helix</keyword>
<keyword evidence="9" id="KW-0804">Transcription</keyword>
<evidence type="ECO:0000256" key="2">
    <source>
        <dbReference type="ARBA" id="ARBA00022692"/>
    </source>
</evidence>
<sequence>MAETEPLATTDTRKKKSTPRVRTGCQTCKVRRIKCDEAPGSCRNCTSTGRKCDRYEMPLLPRRRKPLGPIYLCANLPGKSSDEKRCFGLFQSLTIPMFVTLFDSDLWRVVLQMSQEDLSVCHAVIALSALHEETLLRLPYRAPDSPHWDFAVKQYGRALGSLVRRLESNDPQMRYTALVCCLVFIMFEFLNDNYGGALVHLQNGVNVLTNGKGQLAREAIIRRATAPLETNCSHFDVALQKTFAHLDVQSAHFNQTSSRMNFFPTNGDLIDLNLYTVSFDSLNGAKETLDPLLNNAFHIWKIAESVLRRQLTEPDNSVGYLHLLAHQQSMRRYLSDHIACFQQFLTKFTPTTPKHARSLDIIRLHQVILHLNVETSVTLSEMIFDNYLPEWTEAVDLADRIVKSSIAEFGSSLPNLVIDLGVTLPLSWAALKCRDFTLRQRALDLLKLWPHSEGLHDTALLLALNREIFALEREGLDPVTQTIPEHARVRTVNIEMDKERETAKLVYSFSKPTTADPPVLERVFRVIFRIIEFAGDNMSKLSRTIDNHEVLEYIFDSMPMFFALIIFNVAHPGKILVGPDAEWPKVIKEEKKASKRAKNEGRLAANTGDSELFGSTSSDA</sequence>
<dbReference type="EMBL" id="JBFXLU010000031">
    <property type="protein sequence ID" value="KAL2851171.1"/>
    <property type="molecule type" value="Genomic_DNA"/>
</dbReference>
<dbReference type="Pfam" id="PF11951">
    <property type="entry name" value="Fungal_trans_2"/>
    <property type="match status" value="1"/>
</dbReference>
<dbReference type="InterPro" id="IPR036864">
    <property type="entry name" value="Zn2-C6_fun-type_DNA-bd_sf"/>
</dbReference>
<comment type="caution">
    <text evidence="13">The sequence shown here is derived from an EMBL/GenBank/DDBJ whole genome shotgun (WGS) entry which is preliminary data.</text>
</comment>
<keyword evidence="2" id="KW-0812">Transmembrane</keyword>
<feature type="domain" description="Zn(2)-C6 fungal-type" evidence="12">
    <location>
        <begin position="24"/>
        <end position="52"/>
    </location>
</feature>
<evidence type="ECO:0000259" key="12">
    <source>
        <dbReference type="PROSITE" id="PS50048"/>
    </source>
</evidence>
<dbReference type="Proteomes" id="UP001610446">
    <property type="component" value="Unassembled WGS sequence"/>
</dbReference>
<evidence type="ECO:0000256" key="9">
    <source>
        <dbReference type="ARBA" id="ARBA00023163"/>
    </source>
</evidence>
<organism evidence="13 14">
    <name type="scientific">Aspergillus pseudoustus</name>
    <dbReference type="NCBI Taxonomy" id="1810923"/>
    <lineage>
        <taxon>Eukaryota</taxon>
        <taxon>Fungi</taxon>
        <taxon>Dikarya</taxon>
        <taxon>Ascomycota</taxon>
        <taxon>Pezizomycotina</taxon>
        <taxon>Eurotiomycetes</taxon>
        <taxon>Eurotiomycetidae</taxon>
        <taxon>Eurotiales</taxon>
        <taxon>Aspergillaceae</taxon>
        <taxon>Aspergillus</taxon>
        <taxon>Aspergillus subgen. Nidulantes</taxon>
    </lineage>
</organism>
<protein>
    <recommendedName>
        <fullName evidence="12">Zn(2)-C6 fungal-type domain-containing protein</fullName>
    </recommendedName>
</protein>
<proteinExistence type="predicted"/>
<evidence type="ECO:0000256" key="10">
    <source>
        <dbReference type="ARBA" id="ARBA00023242"/>
    </source>
</evidence>
<name>A0ABR4KG33_9EURO</name>
<dbReference type="Gene3D" id="4.10.240.10">
    <property type="entry name" value="Zn(2)-C6 fungal-type DNA-binding domain"/>
    <property type="match status" value="1"/>
</dbReference>
<keyword evidence="3" id="KW-0479">Metal-binding</keyword>
<evidence type="ECO:0000313" key="13">
    <source>
        <dbReference type="EMBL" id="KAL2851171.1"/>
    </source>
</evidence>
<dbReference type="InterPro" id="IPR001138">
    <property type="entry name" value="Zn2Cys6_DnaBD"/>
</dbReference>
<keyword evidence="7" id="KW-0238">DNA-binding</keyword>
<evidence type="ECO:0000256" key="5">
    <source>
        <dbReference type="ARBA" id="ARBA00022989"/>
    </source>
</evidence>
<dbReference type="CDD" id="cd00067">
    <property type="entry name" value="GAL4"/>
    <property type="match status" value="1"/>
</dbReference>
<evidence type="ECO:0000256" key="11">
    <source>
        <dbReference type="SAM" id="MobiDB-lite"/>
    </source>
</evidence>
<keyword evidence="4" id="KW-0862">Zinc</keyword>
<dbReference type="InterPro" id="IPR052360">
    <property type="entry name" value="Transcr_Regulatory_Proteins"/>
</dbReference>
<evidence type="ECO:0000256" key="3">
    <source>
        <dbReference type="ARBA" id="ARBA00022723"/>
    </source>
</evidence>
<evidence type="ECO:0000256" key="6">
    <source>
        <dbReference type="ARBA" id="ARBA00023015"/>
    </source>
</evidence>